<reference evidence="1 2" key="1">
    <citation type="journal article" date="2024" name="J Genomics">
        <title>Draft genome sequencing and assembly of Favolaschia claudopus CIRM-BRFM 2984 isolated from oak limbs.</title>
        <authorList>
            <person name="Navarro D."/>
            <person name="Drula E."/>
            <person name="Chaduli D."/>
            <person name="Cazenave R."/>
            <person name="Ahrendt S."/>
            <person name="Wang J."/>
            <person name="Lipzen A."/>
            <person name="Daum C."/>
            <person name="Barry K."/>
            <person name="Grigoriev I.V."/>
            <person name="Favel A."/>
            <person name="Rosso M.N."/>
            <person name="Martin F."/>
        </authorList>
    </citation>
    <scope>NUCLEOTIDE SEQUENCE [LARGE SCALE GENOMIC DNA]</scope>
    <source>
        <strain evidence="1 2">CIRM-BRFM 2984</strain>
    </source>
</reference>
<name>A0AAW0ACZ5_9AGAR</name>
<dbReference type="AlphaFoldDB" id="A0AAW0ACZ5"/>
<evidence type="ECO:0000313" key="2">
    <source>
        <dbReference type="Proteomes" id="UP001362999"/>
    </source>
</evidence>
<sequence length="176" mass="18926">MAEWDWILGVFLDLNTNFKRFNAGSNRGEFVVGRGDVACKSTDTIESKRKRQQIHYEKYMKSKGERLGNPPKPADFKLLAMENPARLARAGHLPSVAGLQTEVEAPFCIPCADFVDDGNTATGALASPLAQAPLHVVGPPRLPLYKTAAVHHLQPINKAGAIGAGRAGGERIVNAA</sequence>
<evidence type="ECO:0000313" key="1">
    <source>
        <dbReference type="EMBL" id="KAK7006709.1"/>
    </source>
</evidence>
<proteinExistence type="predicted"/>
<keyword evidence="2" id="KW-1185">Reference proteome</keyword>
<organism evidence="1 2">
    <name type="scientific">Favolaschia claudopus</name>
    <dbReference type="NCBI Taxonomy" id="2862362"/>
    <lineage>
        <taxon>Eukaryota</taxon>
        <taxon>Fungi</taxon>
        <taxon>Dikarya</taxon>
        <taxon>Basidiomycota</taxon>
        <taxon>Agaricomycotina</taxon>
        <taxon>Agaricomycetes</taxon>
        <taxon>Agaricomycetidae</taxon>
        <taxon>Agaricales</taxon>
        <taxon>Marasmiineae</taxon>
        <taxon>Mycenaceae</taxon>
        <taxon>Favolaschia</taxon>
    </lineage>
</organism>
<dbReference type="EMBL" id="JAWWNJ010000075">
    <property type="protein sequence ID" value="KAK7006709.1"/>
    <property type="molecule type" value="Genomic_DNA"/>
</dbReference>
<comment type="caution">
    <text evidence="1">The sequence shown here is derived from an EMBL/GenBank/DDBJ whole genome shotgun (WGS) entry which is preliminary data.</text>
</comment>
<dbReference type="Proteomes" id="UP001362999">
    <property type="component" value="Unassembled WGS sequence"/>
</dbReference>
<gene>
    <name evidence="1" type="ORF">R3P38DRAFT_2793801</name>
</gene>
<protein>
    <submittedName>
        <fullName evidence="1">Uncharacterized protein</fullName>
    </submittedName>
</protein>
<accession>A0AAW0ACZ5</accession>